<dbReference type="EMBL" id="UINC01128242">
    <property type="protein sequence ID" value="SVD07868.1"/>
    <property type="molecule type" value="Genomic_DNA"/>
</dbReference>
<gene>
    <name evidence="1" type="ORF">METZ01_LOCUS360722</name>
</gene>
<proteinExistence type="predicted"/>
<organism evidence="1">
    <name type="scientific">marine metagenome</name>
    <dbReference type="NCBI Taxonomy" id="408172"/>
    <lineage>
        <taxon>unclassified sequences</taxon>
        <taxon>metagenomes</taxon>
        <taxon>ecological metagenomes</taxon>
    </lineage>
</organism>
<accession>A0A382SFB4</accession>
<name>A0A382SFB4_9ZZZZ</name>
<reference evidence="1" key="1">
    <citation type="submission" date="2018-05" db="EMBL/GenBank/DDBJ databases">
        <authorList>
            <person name="Lanie J.A."/>
            <person name="Ng W.-L."/>
            <person name="Kazmierczak K.M."/>
            <person name="Andrzejewski T.M."/>
            <person name="Davidsen T.M."/>
            <person name="Wayne K.J."/>
            <person name="Tettelin H."/>
            <person name="Glass J.I."/>
            <person name="Rusch D."/>
            <person name="Podicherti R."/>
            <person name="Tsui H.-C.T."/>
            <person name="Winkler M.E."/>
        </authorList>
    </citation>
    <scope>NUCLEOTIDE SEQUENCE</scope>
</reference>
<evidence type="ECO:0000313" key="1">
    <source>
        <dbReference type="EMBL" id="SVD07868.1"/>
    </source>
</evidence>
<protein>
    <submittedName>
        <fullName evidence="1">Uncharacterized protein</fullName>
    </submittedName>
</protein>
<sequence>MSDNAYYIPGESSSGTHIPKGVYNASIVGLDIIKNVKCGNCIADIFKPIYRLELKDADTQVRDNGIFRYKERDGYEFKSNRNWGFAKFCEILGLKKENNGIISLPYLEANDIDSFHVVIEVSHKSFINEAGNQISYPVARLKSVIAEAPF</sequence>
<dbReference type="AlphaFoldDB" id="A0A382SFB4"/>